<keyword evidence="7 18" id="KW-0479">Metal-binding</keyword>
<evidence type="ECO:0000256" key="6">
    <source>
        <dbReference type="ARBA" id="ARBA00022665"/>
    </source>
</evidence>
<keyword evidence="11" id="KW-0446">Lipid-binding</keyword>
<dbReference type="SUPFAM" id="SSF48508">
    <property type="entry name" value="Nuclear receptor ligand-binding domain"/>
    <property type="match status" value="1"/>
</dbReference>
<keyword evidence="8 18" id="KW-0863">Zinc-finger</keyword>
<evidence type="ECO:0000256" key="1">
    <source>
        <dbReference type="ARBA" id="ARBA00004123"/>
    </source>
</evidence>
<dbReference type="AlphaFoldDB" id="B5M440"/>
<dbReference type="FunFam" id="3.30.50.10:FF:000024">
    <property type="entry name" value="Androgen receptor"/>
    <property type="match status" value="1"/>
</dbReference>
<feature type="domain" description="Nuclear receptor" evidence="20">
    <location>
        <begin position="260"/>
        <end position="335"/>
    </location>
</feature>
<evidence type="ECO:0000256" key="5">
    <source>
        <dbReference type="ARBA" id="ARBA00022490"/>
    </source>
</evidence>
<evidence type="ECO:0000256" key="17">
    <source>
        <dbReference type="ARBA" id="ARBA00031402"/>
    </source>
</evidence>
<keyword evidence="13 18" id="KW-0804">Transcription</keyword>
<dbReference type="GO" id="GO:0051414">
    <property type="term" value="P:response to cortisol"/>
    <property type="evidence" value="ECO:0007669"/>
    <property type="project" value="UniProtKB-ARBA"/>
</dbReference>
<name>B5M440_CYNSE</name>
<evidence type="ECO:0000256" key="3">
    <source>
        <dbReference type="ARBA" id="ARBA00005413"/>
    </source>
</evidence>
<dbReference type="PANTHER" id="PTHR48092">
    <property type="entry name" value="KNIRPS-RELATED PROTEIN-RELATED"/>
    <property type="match status" value="1"/>
</dbReference>
<dbReference type="InterPro" id="IPR035500">
    <property type="entry name" value="NHR-like_dom_sf"/>
</dbReference>
<evidence type="ECO:0000256" key="19">
    <source>
        <dbReference type="SAM" id="MobiDB-lite"/>
    </source>
</evidence>
<dbReference type="GO" id="GO:1990239">
    <property type="term" value="F:steroid hormone binding"/>
    <property type="evidence" value="ECO:0007669"/>
    <property type="project" value="UniProtKB-ARBA"/>
</dbReference>
<dbReference type="InterPro" id="IPR001628">
    <property type="entry name" value="Znf_hrmn_rcpt"/>
</dbReference>
<comment type="similarity">
    <text evidence="3">Belongs to the nuclear hormone receptor family. NR3 subfamily.</text>
</comment>
<dbReference type="PROSITE" id="PS51843">
    <property type="entry name" value="NR_LBD"/>
    <property type="match status" value="1"/>
</dbReference>
<dbReference type="GO" id="GO:0005634">
    <property type="term" value="C:nucleus"/>
    <property type="evidence" value="ECO:0007669"/>
    <property type="project" value="UniProtKB-SubCell"/>
</dbReference>
<dbReference type="InterPro" id="IPR013088">
    <property type="entry name" value="Znf_NHR/GATA"/>
</dbReference>
<evidence type="ECO:0000256" key="14">
    <source>
        <dbReference type="ARBA" id="ARBA00023170"/>
    </source>
</evidence>
<dbReference type="GO" id="GO:0005737">
    <property type="term" value="C:cytoplasm"/>
    <property type="evidence" value="ECO:0007669"/>
    <property type="project" value="UniProtKB-SubCell"/>
</dbReference>
<keyword evidence="10 18" id="KW-0805">Transcription regulation</keyword>
<accession>B5M440</accession>
<dbReference type="GO" id="GO:0008270">
    <property type="term" value="F:zinc ion binding"/>
    <property type="evidence" value="ECO:0007669"/>
    <property type="project" value="UniProtKB-KW"/>
</dbReference>
<evidence type="ECO:0000256" key="2">
    <source>
        <dbReference type="ARBA" id="ARBA00004496"/>
    </source>
</evidence>
<keyword evidence="15 18" id="KW-0539">Nucleus</keyword>
<proteinExistence type="evidence at transcript level"/>
<evidence type="ECO:0000256" key="12">
    <source>
        <dbReference type="ARBA" id="ARBA00023125"/>
    </source>
</evidence>
<dbReference type="InterPro" id="IPR000536">
    <property type="entry name" value="Nucl_hrmn_rcpt_lig-bd"/>
</dbReference>
<comment type="subcellular location">
    <subcellularLocation>
        <location evidence="2">Cytoplasm</location>
    </subcellularLocation>
    <subcellularLocation>
        <location evidence="1 18">Nucleus</location>
    </subcellularLocation>
</comment>
<evidence type="ECO:0000256" key="9">
    <source>
        <dbReference type="ARBA" id="ARBA00022833"/>
    </source>
</evidence>
<dbReference type="Gene3D" id="1.10.565.10">
    <property type="entry name" value="Retinoid X Receptor"/>
    <property type="match status" value="1"/>
</dbReference>
<dbReference type="GO" id="GO:0010628">
    <property type="term" value="P:positive regulation of gene expression"/>
    <property type="evidence" value="ECO:0007669"/>
    <property type="project" value="UniProtKB-ARBA"/>
</dbReference>
<keyword evidence="5" id="KW-0963">Cytoplasm</keyword>
<dbReference type="InterPro" id="IPR001723">
    <property type="entry name" value="Nuclear_hrmn_rcpt"/>
</dbReference>
<evidence type="ECO:0000256" key="11">
    <source>
        <dbReference type="ARBA" id="ARBA00023121"/>
    </source>
</evidence>
<evidence type="ECO:0000256" key="18">
    <source>
        <dbReference type="RuleBase" id="RU004334"/>
    </source>
</evidence>
<dbReference type="PRINTS" id="PR00398">
    <property type="entry name" value="STRDHORMONER"/>
</dbReference>
<dbReference type="Pfam" id="PF00104">
    <property type="entry name" value="Hormone_recep"/>
    <property type="match status" value="1"/>
</dbReference>
<keyword evidence="6" id="KW-0754">Steroid-binding</keyword>
<dbReference type="PROSITE" id="PS51030">
    <property type="entry name" value="NUCLEAR_REC_DBD_2"/>
    <property type="match status" value="1"/>
</dbReference>
<dbReference type="GO" id="GO:1990794">
    <property type="term" value="C:basolateral part of cell"/>
    <property type="evidence" value="ECO:0007669"/>
    <property type="project" value="UniProtKB-ARBA"/>
</dbReference>
<evidence type="ECO:0000256" key="15">
    <source>
        <dbReference type="ARBA" id="ARBA00023242"/>
    </source>
</evidence>
<dbReference type="FunFam" id="1.10.565.10:FF:000004">
    <property type="entry name" value="Androgen receptor variant"/>
    <property type="match status" value="1"/>
</dbReference>
<evidence type="ECO:0000256" key="8">
    <source>
        <dbReference type="ARBA" id="ARBA00022771"/>
    </source>
</evidence>
<organism evidence="22">
    <name type="scientific">Cynoglossus semilaevis</name>
    <name type="common">Tongue sole</name>
    <dbReference type="NCBI Taxonomy" id="244447"/>
    <lineage>
        <taxon>Eukaryota</taxon>
        <taxon>Metazoa</taxon>
        <taxon>Chordata</taxon>
        <taxon>Craniata</taxon>
        <taxon>Vertebrata</taxon>
        <taxon>Euteleostomi</taxon>
        <taxon>Actinopterygii</taxon>
        <taxon>Neopterygii</taxon>
        <taxon>Teleostei</taxon>
        <taxon>Neoteleostei</taxon>
        <taxon>Acanthomorphata</taxon>
        <taxon>Carangaria</taxon>
        <taxon>Pleuronectiformes</taxon>
        <taxon>Pleuronectoidei</taxon>
        <taxon>Cynoglossidae</taxon>
        <taxon>Cynoglossinae</taxon>
        <taxon>Cynoglossus</taxon>
    </lineage>
</organism>
<dbReference type="CDD" id="cd07173">
    <property type="entry name" value="NR_DBD_AR"/>
    <property type="match status" value="1"/>
</dbReference>
<evidence type="ECO:0000259" key="20">
    <source>
        <dbReference type="PROSITE" id="PS51030"/>
    </source>
</evidence>
<dbReference type="GO" id="GO:0001046">
    <property type="term" value="F:core promoter sequence-specific DNA binding"/>
    <property type="evidence" value="ECO:0007669"/>
    <property type="project" value="UniProtKB-ARBA"/>
</dbReference>
<feature type="compositionally biased region" description="Pro residues" evidence="19">
    <location>
        <begin position="113"/>
        <end position="122"/>
    </location>
</feature>
<keyword evidence="12 18" id="KW-0238">DNA-binding</keyword>
<evidence type="ECO:0000313" key="22">
    <source>
        <dbReference type="EMBL" id="ACH68602.2"/>
    </source>
</evidence>
<dbReference type="GO" id="GO:0031963">
    <property type="term" value="F:nuclear cortisol receptor activity"/>
    <property type="evidence" value="ECO:0007669"/>
    <property type="project" value="UniProtKB-ARBA"/>
</dbReference>
<reference evidence="22" key="1">
    <citation type="submission" date="2012-08" db="EMBL/GenBank/DDBJ databases">
        <title>Molecular cloning of the half-smooth tongue sole (Cynoglossus semilaevis) androgen receptor.</title>
        <authorList>
            <person name="Zhang J.R."/>
            <person name="Wen H.S."/>
            <person name="He F."/>
            <person name="Dong S.L."/>
        </authorList>
    </citation>
    <scope>NUCLEOTIDE SEQUENCE</scope>
</reference>
<dbReference type="Pfam" id="PF00105">
    <property type="entry name" value="zf-C4"/>
    <property type="match status" value="1"/>
</dbReference>
<dbReference type="PROSITE" id="PS00031">
    <property type="entry name" value="NUCLEAR_REC_DBD_1"/>
    <property type="match status" value="1"/>
</dbReference>
<evidence type="ECO:0000259" key="21">
    <source>
        <dbReference type="PROSITE" id="PS51843"/>
    </source>
</evidence>
<feature type="region of interest" description="Disordered" evidence="19">
    <location>
        <begin position="113"/>
        <end position="142"/>
    </location>
</feature>
<dbReference type="SMART" id="SM00430">
    <property type="entry name" value="HOLI"/>
    <property type="match status" value="1"/>
</dbReference>
<dbReference type="SMART" id="SM00399">
    <property type="entry name" value="ZnF_C4"/>
    <property type="match status" value="1"/>
</dbReference>
<feature type="domain" description="NR LBD" evidence="21">
    <location>
        <begin position="362"/>
        <end position="598"/>
    </location>
</feature>
<evidence type="ECO:0000256" key="4">
    <source>
        <dbReference type="ARBA" id="ARBA00016946"/>
    </source>
</evidence>
<dbReference type="SUPFAM" id="SSF57716">
    <property type="entry name" value="Glucocorticoid receptor-like (DNA-binding domain)"/>
    <property type="match status" value="1"/>
</dbReference>
<evidence type="ECO:0000256" key="10">
    <source>
        <dbReference type="ARBA" id="ARBA00023015"/>
    </source>
</evidence>
<keyword evidence="9 18" id="KW-0862">Zinc</keyword>
<dbReference type="InterPro" id="IPR050200">
    <property type="entry name" value="Nuclear_hormone_rcpt_NR3"/>
</dbReference>
<evidence type="ECO:0000256" key="13">
    <source>
        <dbReference type="ARBA" id="ARBA00023163"/>
    </source>
</evidence>
<protein>
    <recommendedName>
        <fullName evidence="4">Androgen receptor</fullName>
    </recommendedName>
    <alternativeName>
        <fullName evidence="17">Dihydrotestosterone receptor</fullName>
    </alternativeName>
    <alternativeName>
        <fullName evidence="16">Nuclear receptor subfamily 3 group C member 4</fullName>
    </alternativeName>
</protein>
<keyword evidence="14 18" id="KW-0675">Receptor</keyword>
<dbReference type="EMBL" id="EU932914">
    <property type="protein sequence ID" value="ACH68602.2"/>
    <property type="molecule type" value="mRNA"/>
</dbReference>
<evidence type="ECO:0000256" key="16">
    <source>
        <dbReference type="ARBA" id="ARBA00031165"/>
    </source>
</evidence>
<evidence type="ECO:0000256" key="7">
    <source>
        <dbReference type="ARBA" id="ARBA00022723"/>
    </source>
</evidence>
<sequence length="629" mass="71275">MDTTFLPCAAGEIICREDVFSAGAVALSCSGGQGAAAGYKCSNFEAQQQRSAEHLDNFRSSAAAAQHFRKTRTSAEQQNFTACCESAAEISDDIISVRAAHCPYDPIIRDCLPPIPLPPPPRTAHTTAETQRRRRTEDGDEEGKQVAFFLSDHFNVQVKCEDGSHPWTRSDYTFNDKHNTQFWGSRQCVGAHGTRTNSTFTYSPYERNDVPSRHWYPRSNHPNNTGFVKTEVGEWLDVNDTRFETGREHMFPMEFFFPPQRTCLICSDEASGCHYGALTCGSCKVFFKRAAEGKQKYLCASKNDCTIDKLRRKNCPSCRLKKCFEAGTTLGARKLKKIGQQKSPEEHSPVQESTELVNKFSPTASLTSNTQLVFLNILESIEPEVVNAGYDHGQPDSAATLLSSLNELGERQLVKVVKWAKGLPGFRNLHVDDQMTVIQYSWMGVMVSALVWRSYRNANGTMLCFAPDLVFNEHRMHISTMYEHCIRMQHLSQEFLMLQLTEEEFLCMKALLLFGVIPVEGLKNQKFFDELRSTYIKELSQLINCRLTTNCSLRFYQLTRVLDSIQLTVKQLHQFAFDLFVQAQSHQSRVNFPEMLGEIISVHVPKMLTGLAKPFMFHEQQEGGFNMRT</sequence>
<dbReference type="PRINTS" id="PR00047">
    <property type="entry name" value="STROIDFINGER"/>
</dbReference>
<dbReference type="Gene3D" id="3.30.50.10">
    <property type="entry name" value="Erythroid Transcription Factor GATA-1, subunit A"/>
    <property type="match status" value="1"/>
</dbReference>